<dbReference type="RefSeq" id="WP_244309309.1">
    <property type="nucleotide sequence ID" value="NZ_VLKY01000019.1"/>
</dbReference>
<evidence type="ECO:0000313" key="2">
    <source>
        <dbReference type="Proteomes" id="UP000316905"/>
    </source>
</evidence>
<organism evidence="1 2">
    <name type="scientific">Pseudomonas duriflava</name>
    <dbReference type="NCBI Taxonomy" id="459528"/>
    <lineage>
        <taxon>Bacteria</taxon>
        <taxon>Pseudomonadati</taxon>
        <taxon>Pseudomonadota</taxon>
        <taxon>Gammaproteobacteria</taxon>
        <taxon>Pseudomonadales</taxon>
        <taxon>Pseudomonadaceae</taxon>
        <taxon>Pseudomonas</taxon>
    </lineage>
</organism>
<evidence type="ECO:0000313" key="1">
    <source>
        <dbReference type="EMBL" id="TWI49005.1"/>
    </source>
</evidence>
<dbReference type="EMBL" id="VLKY01000019">
    <property type="protein sequence ID" value="TWI49005.1"/>
    <property type="molecule type" value="Genomic_DNA"/>
</dbReference>
<proteinExistence type="predicted"/>
<reference evidence="1 2" key="1">
    <citation type="journal article" date="2015" name="Stand. Genomic Sci.">
        <title>Genomic Encyclopedia of Bacterial and Archaeal Type Strains, Phase III: the genomes of soil and plant-associated and newly described type strains.</title>
        <authorList>
            <person name="Whitman W.B."/>
            <person name="Woyke T."/>
            <person name="Klenk H.P."/>
            <person name="Zhou Y."/>
            <person name="Lilburn T.G."/>
            <person name="Beck B.J."/>
            <person name="De Vos P."/>
            <person name="Vandamme P."/>
            <person name="Eisen J.A."/>
            <person name="Garrity G."/>
            <person name="Hugenholtz P."/>
            <person name="Kyrpides N.C."/>
        </authorList>
    </citation>
    <scope>NUCLEOTIDE SEQUENCE [LARGE SCALE GENOMIC DNA]</scope>
    <source>
        <strain evidence="1 2">CGMCC 1.6858</strain>
    </source>
</reference>
<protein>
    <submittedName>
        <fullName evidence="1">Uncharacterized protein</fullName>
    </submittedName>
</protein>
<dbReference type="AlphaFoldDB" id="A0A562PX58"/>
<gene>
    <name evidence="1" type="ORF">IQ22_04139</name>
</gene>
<name>A0A562PX58_9PSED</name>
<keyword evidence="2" id="KW-1185">Reference proteome</keyword>
<sequence>MPIQESCECCGDNLKAGQTGECDFCRHEGLLIDLCGGLDTEAYQLIEKKRRTGDDARFNPVTTAMQVRFDISKVTVELLESSAAMSDMDEALIAIQSACGIETGDLAGLFFSGEQWSETTGTAWLERGEAERLRLLHDYLAFEQKFRAAFSATSE</sequence>
<dbReference type="Proteomes" id="UP000316905">
    <property type="component" value="Unassembled WGS sequence"/>
</dbReference>
<comment type="caution">
    <text evidence="1">The sequence shown here is derived from an EMBL/GenBank/DDBJ whole genome shotgun (WGS) entry which is preliminary data.</text>
</comment>
<accession>A0A562PX58</accession>